<dbReference type="Proteomes" id="UP000249248">
    <property type="component" value="Unassembled WGS sequence"/>
</dbReference>
<reference evidence="1 2" key="1">
    <citation type="submission" date="2018-06" db="EMBL/GenBank/DDBJ databases">
        <title>The draft genome sequence of Crocinitomix sp. SM1701.</title>
        <authorList>
            <person name="Zhang X."/>
        </authorList>
    </citation>
    <scope>NUCLEOTIDE SEQUENCE [LARGE SCALE GENOMIC DNA]</scope>
    <source>
        <strain evidence="1 2">SM1701</strain>
    </source>
</reference>
<keyword evidence="2" id="KW-1185">Reference proteome</keyword>
<dbReference type="OrthoDB" id="594666at2"/>
<protein>
    <recommendedName>
        <fullName evidence="3">Tetratricopeptide repeat protein</fullName>
    </recommendedName>
</protein>
<sequence>MDTDKLATFIVEPNLVGRNNLKDLKAIKEQYPFCSSLHLLYIKALANAKDIHFEEALKTASIHANNRERLYQLIHEHNSLNETITVKKVDKELEETESIKETTIQDPITADAKSLKEESSKLVEEITEVDSNIVEQETEATSEPPILAEKVAEVTEDIVPQDLTLADEIDERNLTENIISSALENAVLFDVENIEKPSEEIPLEKGNISIETGIELNFEPNNEEITLELEKKSKEKNILTESSVSNLSFSDWLKMKKNHQEIAVDKPIKKEIEKETKLTKKEINNLLNKFIDEEPKMARIKKEFYNPVKNAKESLDESDVLVSETLAKIYYMQKNYSKAIKAYAQLSLLYPKKKSFFANQIEKIRKEELK</sequence>
<evidence type="ECO:0000313" key="1">
    <source>
        <dbReference type="EMBL" id="PZE18326.1"/>
    </source>
</evidence>
<evidence type="ECO:0000313" key="2">
    <source>
        <dbReference type="Proteomes" id="UP000249248"/>
    </source>
</evidence>
<dbReference type="RefSeq" id="WP_111061227.1">
    <property type="nucleotide sequence ID" value="NZ_JBHUCU010000007.1"/>
</dbReference>
<gene>
    <name evidence="1" type="ORF">DNU06_00380</name>
</gene>
<organism evidence="1 2">
    <name type="scientific">Putridiphycobacter roseus</name>
    <dbReference type="NCBI Taxonomy" id="2219161"/>
    <lineage>
        <taxon>Bacteria</taxon>
        <taxon>Pseudomonadati</taxon>
        <taxon>Bacteroidota</taxon>
        <taxon>Flavobacteriia</taxon>
        <taxon>Flavobacteriales</taxon>
        <taxon>Crocinitomicaceae</taxon>
        <taxon>Putridiphycobacter</taxon>
    </lineage>
</organism>
<dbReference type="EMBL" id="QKSB01000001">
    <property type="protein sequence ID" value="PZE18326.1"/>
    <property type="molecule type" value="Genomic_DNA"/>
</dbReference>
<evidence type="ECO:0008006" key="3">
    <source>
        <dbReference type="Google" id="ProtNLM"/>
    </source>
</evidence>
<comment type="caution">
    <text evidence="1">The sequence shown here is derived from an EMBL/GenBank/DDBJ whole genome shotgun (WGS) entry which is preliminary data.</text>
</comment>
<proteinExistence type="predicted"/>
<name>A0A2W1NK76_9FLAO</name>
<dbReference type="AlphaFoldDB" id="A0A2W1NK76"/>
<accession>A0A2W1NK76</accession>